<evidence type="ECO:0008006" key="3">
    <source>
        <dbReference type="Google" id="ProtNLM"/>
    </source>
</evidence>
<dbReference type="eggNOG" id="ENOG502Z7VQ">
    <property type="taxonomic scope" value="Bacteria"/>
</dbReference>
<dbReference type="InterPro" id="IPR017642">
    <property type="entry name" value="DNA_S_mod_DndB"/>
</dbReference>
<protein>
    <recommendedName>
        <fullName evidence="3">DGQHR domain-containing protein</fullName>
    </recommendedName>
</protein>
<proteinExistence type="predicted"/>
<reference evidence="1 2" key="1">
    <citation type="journal article" date="2014" name="Appl. Environ. Microbiol.">
        <title>Elucidation of insertion elements encoded on plasmids and in vitro construction of shuttle vectors from the toxic cyanobacterium Planktothrix.</title>
        <authorList>
            <person name="Christiansen G."/>
            <person name="Goesmann A."/>
            <person name="Kurmayer R."/>
        </authorList>
    </citation>
    <scope>NUCLEOTIDE SEQUENCE [LARGE SCALE GENOMIC DNA]</scope>
    <source>
        <strain evidence="1 2">NIVA-CYA 126/8</strain>
    </source>
</reference>
<name>A0A073CHF3_PLAA1</name>
<evidence type="ECO:0000313" key="1">
    <source>
        <dbReference type="EMBL" id="KEI67561.1"/>
    </source>
</evidence>
<dbReference type="InterPro" id="IPR017601">
    <property type="entry name" value="DGQHR-contain_dom"/>
</dbReference>
<dbReference type="NCBIfam" id="TIGR03187">
    <property type="entry name" value="DGQHR"/>
    <property type="match status" value="2"/>
</dbReference>
<dbReference type="PATRIC" id="fig|388467.6.peg.2621"/>
<gene>
    <name evidence="1" type="ORF">A19Y_2674</name>
</gene>
<sequence length="527" mass="59062">MHSLATRMENNTPAQLKQDLEAIADLLKRHLQQDDRILAHKTQMAETETFITSVTLEWIAAKVGFASQLPLFQPHLDPTGNVERDTETVDDILQRPLDWSRQATLTQYLTNHKDHKFPAVLVVLSPPWVDDPQASEWDKQGQATQSAIDFLPLDSQGKLGLLQMSTDISVFALDGQHRLMGIQGLMQLLRTGRLQPYSKQKKPVGDAITVKELTQKFGITPQQLQQLSQETIGVEFIPAVVKGETRAQARQRVRSIFVHVNLMAVKLSKGQLALLDEDDGFSIVTRQVVVSHPLFCDKPGRHPRINWDSATVASKSTVLTTLQAVTDMGQRYLTPKFPHWKAAKPGLVPRRPTTQELETGIQELQQLFDALASLPSYQRLEDSWETPDLRRFSFEKPPGEGNILFRPVGQVAVAAALGVLVFYQQQPIAEIFQKLQNFDGSGGFSGMEYPDSLWYGILYDPNKRRVRVAGKDLAAKLLIYLLGGMQQPMECAELRKALADARTFENKAVSFDGKFVKPKEVGLPEIL</sequence>
<organism evidence="1 2">
    <name type="scientific">Planktothrix agardhii (strain NIVA-CYA 126/8)</name>
    <dbReference type="NCBI Taxonomy" id="388467"/>
    <lineage>
        <taxon>Bacteria</taxon>
        <taxon>Bacillati</taxon>
        <taxon>Cyanobacteriota</taxon>
        <taxon>Cyanophyceae</taxon>
        <taxon>Oscillatoriophycideae</taxon>
        <taxon>Oscillatoriales</taxon>
        <taxon>Microcoleaceae</taxon>
        <taxon>Planktothrix</taxon>
    </lineage>
</organism>
<dbReference type="HOGENOM" id="CLU_042011_0_0_3"/>
<dbReference type="Pfam" id="PF14072">
    <property type="entry name" value="DndB"/>
    <property type="match status" value="1"/>
</dbReference>
<evidence type="ECO:0000313" key="2">
    <source>
        <dbReference type="Proteomes" id="UP000027395"/>
    </source>
</evidence>
<dbReference type="Proteomes" id="UP000027395">
    <property type="component" value="Chromosome"/>
</dbReference>
<dbReference type="EMBL" id="CM002803">
    <property type="protein sequence ID" value="KEI67561.1"/>
    <property type="molecule type" value="Genomic_DNA"/>
</dbReference>
<keyword evidence="2" id="KW-1185">Reference proteome</keyword>
<dbReference type="AlphaFoldDB" id="A0A073CHF3"/>
<dbReference type="CDD" id="cd16414">
    <property type="entry name" value="dndB_like"/>
    <property type="match status" value="1"/>
</dbReference>
<accession>A0A073CHF3</accession>
<dbReference type="STRING" id="388467.A19Y_2674"/>